<protein>
    <recommendedName>
        <fullName evidence="4">Phosphate-binding protein</fullName>
    </recommendedName>
</protein>
<dbReference type="PIRSF" id="PIRSF002756">
    <property type="entry name" value="PstS"/>
    <property type="match status" value="1"/>
</dbReference>
<feature type="compositionally biased region" description="Polar residues" evidence="5">
    <location>
        <begin position="34"/>
        <end position="44"/>
    </location>
</feature>
<name>A0A2A2TKD0_9CYAN</name>
<organism evidence="8 9">
    <name type="scientific">Brunnivagina elsteri CCALA 953</name>
    <dbReference type="NCBI Taxonomy" id="987040"/>
    <lineage>
        <taxon>Bacteria</taxon>
        <taxon>Bacillati</taxon>
        <taxon>Cyanobacteriota</taxon>
        <taxon>Cyanophyceae</taxon>
        <taxon>Nostocales</taxon>
        <taxon>Calotrichaceae</taxon>
        <taxon>Brunnivagina</taxon>
    </lineage>
</organism>
<evidence type="ECO:0000256" key="1">
    <source>
        <dbReference type="ARBA" id="ARBA00008725"/>
    </source>
</evidence>
<dbReference type="AlphaFoldDB" id="A0A2A2TKD0"/>
<evidence type="ECO:0000259" key="7">
    <source>
        <dbReference type="Pfam" id="PF12849"/>
    </source>
</evidence>
<evidence type="ECO:0000256" key="2">
    <source>
        <dbReference type="ARBA" id="ARBA00022448"/>
    </source>
</evidence>
<proteinExistence type="inferred from homology"/>
<dbReference type="GO" id="GO:0043190">
    <property type="term" value="C:ATP-binding cassette (ABC) transporter complex"/>
    <property type="evidence" value="ECO:0007669"/>
    <property type="project" value="InterPro"/>
</dbReference>
<dbReference type="InterPro" id="IPR005673">
    <property type="entry name" value="ABC_phos-bd_PstS"/>
</dbReference>
<comment type="similarity">
    <text evidence="1 4">Belongs to the PstS family.</text>
</comment>
<dbReference type="Proteomes" id="UP000218238">
    <property type="component" value="Unassembled WGS sequence"/>
</dbReference>
<dbReference type="EMBL" id="NTFS01000085">
    <property type="protein sequence ID" value="PAX56546.1"/>
    <property type="molecule type" value="Genomic_DNA"/>
</dbReference>
<dbReference type="OrthoDB" id="9790048at2"/>
<dbReference type="Gene3D" id="3.40.190.10">
    <property type="entry name" value="Periplasmic binding protein-like II"/>
    <property type="match status" value="2"/>
</dbReference>
<dbReference type="PANTHER" id="PTHR42996:SF1">
    <property type="entry name" value="PHOSPHATE-BINDING PROTEIN PSTS"/>
    <property type="match status" value="1"/>
</dbReference>
<evidence type="ECO:0000313" key="8">
    <source>
        <dbReference type="EMBL" id="PAX56546.1"/>
    </source>
</evidence>
<accession>A0A2A2TKD0</accession>
<evidence type="ECO:0000256" key="6">
    <source>
        <dbReference type="SAM" id="SignalP"/>
    </source>
</evidence>
<sequence length="399" mass="41305">MICLNFVNNLPRVMRVLPALALTLSLAACGGGSEQASTNSTPGGETTPGAAKEATASSPGKLDLGGNVSLTGAGASFPAPLYATWFQGLNQKYPNLQVNYQSVGSGAGVEQFTKGTVDFGASDVGMKDEEIAKVPADKGVILLPMTAGSIVLAYNLSDVPELKLPRAVYADILLGKIKSWDDAAIAKANPGAKLPKAPITVVHRSDGSGTTGVFTKHLSAISPEWKTKIGDGKTVNWATGIGAKGNEGVTASISQTAGSIGYVEYGYAKQNNLKFATLENKAGKFVVPNEQSASKTLEAVTLPADLRAFITDPEGADSYPIVTYTWILAYKKYSDPAKAKAVEAMIEYGLTEGQKKAVELGYVPLPANVIQKVAAAADAISPDYKIAVGGSTGSGNAAK</sequence>
<dbReference type="InterPro" id="IPR050962">
    <property type="entry name" value="Phosphate-bind_PstS"/>
</dbReference>
<evidence type="ECO:0000256" key="4">
    <source>
        <dbReference type="PIRNR" id="PIRNR002756"/>
    </source>
</evidence>
<evidence type="ECO:0000256" key="5">
    <source>
        <dbReference type="SAM" id="MobiDB-lite"/>
    </source>
</evidence>
<feature type="domain" description="PBP" evidence="7">
    <location>
        <begin position="65"/>
        <end position="348"/>
    </location>
</feature>
<reference evidence="8 9" key="1">
    <citation type="submission" date="2017-08" db="EMBL/GenBank/DDBJ databases">
        <title>Draft genome sequence of filamentous cyanobacterium Calothrix elsteri CCALA 953.</title>
        <authorList>
            <person name="Gagunashvili A.N."/>
            <person name="Elster J."/>
            <person name="Andresson O.S."/>
        </authorList>
    </citation>
    <scope>NUCLEOTIDE SEQUENCE [LARGE SCALE GENOMIC DNA]</scope>
    <source>
        <strain evidence="8 9">CCALA 953</strain>
    </source>
</reference>
<dbReference type="PANTHER" id="PTHR42996">
    <property type="entry name" value="PHOSPHATE-BINDING PROTEIN PSTS"/>
    <property type="match status" value="1"/>
</dbReference>
<evidence type="ECO:0000256" key="3">
    <source>
        <dbReference type="ARBA" id="ARBA00022592"/>
    </source>
</evidence>
<keyword evidence="6" id="KW-0732">Signal</keyword>
<dbReference type="Pfam" id="PF12849">
    <property type="entry name" value="PBP_like_2"/>
    <property type="match status" value="1"/>
</dbReference>
<dbReference type="InterPro" id="IPR024370">
    <property type="entry name" value="PBP_domain"/>
</dbReference>
<evidence type="ECO:0000313" key="9">
    <source>
        <dbReference type="Proteomes" id="UP000218238"/>
    </source>
</evidence>
<keyword evidence="9" id="KW-1185">Reference proteome</keyword>
<feature type="signal peptide" evidence="6">
    <location>
        <begin position="1"/>
        <end position="30"/>
    </location>
</feature>
<dbReference type="GO" id="GO:0042301">
    <property type="term" value="F:phosphate ion binding"/>
    <property type="evidence" value="ECO:0007669"/>
    <property type="project" value="InterPro"/>
</dbReference>
<keyword evidence="2 4" id="KW-0813">Transport</keyword>
<gene>
    <name evidence="8" type="primary">pstS</name>
    <name evidence="8" type="ORF">CK510_10040</name>
</gene>
<feature type="chain" id="PRO_5012855970" description="Phosphate-binding protein" evidence="6">
    <location>
        <begin position="31"/>
        <end position="399"/>
    </location>
</feature>
<comment type="caution">
    <text evidence="8">The sequence shown here is derived from an EMBL/GenBank/DDBJ whole genome shotgun (WGS) entry which is preliminary data.</text>
</comment>
<feature type="region of interest" description="Disordered" evidence="5">
    <location>
        <begin position="33"/>
        <end position="58"/>
    </location>
</feature>
<dbReference type="CDD" id="cd13565">
    <property type="entry name" value="PBP2_PstS"/>
    <property type="match status" value="1"/>
</dbReference>
<dbReference type="GO" id="GO:0035435">
    <property type="term" value="P:phosphate ion transmembrane transport"/>
    <property type="evidence" value="ECO:0007669"/>
    <property type="project" value="InterPro"/>
</dbReference>
<dbReference type="SUPFAM" id="SSF53850">
    <property type="entry name" value="Periplasmic binding protein-like II"/>
    <property type="match status" value="1"/>
</dbReference>
<dbReference type="NCBIfam" id="TIGR00975">
    <property type="entry name" value="3a0107s03"/>
    <property type="match status" value="1"/>
</dbReference>
<keyword evidence="3 4" id="KW-0592">Phosphate transport</keyword>